<dbReference type="RefSeq" id="WP_208842113.1">
    <property type="nucleotide sequence ID" value="NZ_CP072133.1"/>
</dbReference>
<reference evidence="6" key="1">
    <citation type="submission" date="2021-03" db="EMBL/GenBank/DDBJ databases">
        <title>Complete Genome of Pseudoalteromonas xiamenensis STKMTI.2, a new potential marine bacterium producing anti-Vibrio compounds.</title>
        <authorList>
            <person name="Handayani D.P."/>
            <person name="Isnansetyo A."/>
            <person name="Istiqomah I."/>
            <person name="Jumina J."/>
        </authorList>
    </citation>
    <scope>NUCLEOTIDE SEQUENCE</scope>
    <source>
        <strain evidence="6">STKMTI.2</strain>
    </source>
</reference>
<dbReference type="SUPFAM" id="SSF46785">
    <property type="entry name" value="Winged helix' DNA-binding domain"/>
    <property type="match status" value="1"/>
</dbReference>
<evidence type="ECO:0000313" key="7">
    <source>
        <dbReference type="Proteomes" id="UP000664904"/>
    </source>
</evidence>
<evidence type="ECO:0000256" key="3">
    <source>
        <dbReference type="ARBA" id="ARBA00023125"/>
    </source>
</evidence>
<dbReference type="PANTHER" id="PTHR30537:SF3">
    <property type="entry name" value="TRANSCRIPTIONAL REGULATORY PROTEIN"/>
    <property type="match status" value="1"/>
</dbReference>
<dbReference type="Gene3D" id="3.40.190.290">
    <property type="match status" value="1"/>
</dbReference>
<keyword evidence="4" id="KW-0804">Transcription</keyword>
<evidence type="ECO:0000256" key="2">
    <source>
        <dbReference type="ARBA" id="ARBA00023015"/>
    </source>
</evidence>
<evidence type="ECO:0000256" key="4">
    <source>
        <dbReference type="ARBA" id="ARBA00023163"/>
    </source>
</evidence>
<evidence type="ECO:0000259" key="5">
    <source>
        <dbReference type="PROSITE" id="PS50931"/>
    </source>
</evidence>
<organism evidence="6 7">
    <name type="scientific">Pseudoalteromonas xiamenensis</name>
    <dbReference type="NCBI Taxonomy" id="882626"/>
    <lineage>
        <taxon>Bacteria</taxon>
        <taxon>Pseudomonadati</taxon>
        <taxon>Pseudomonadota</taxon>
        <taxon>Gammaproteobacteria</taxon>
        <taxon>Alteromonadales</taxon>
        <taxon>Pseudoalteromonadaceae</taxon>
        <taxon>Pseudoalteromonas</taxon>
    </lineage>
</organism>
<protein>
    <submittedName>
        <fullName evidence="6">LysR family transcriptional regulator</fullName>
    </submittedName>
</protein>
<gene>
    <name evidence="6" type="ORF">J5O05_11145</name>
</gene>
<name>A0A975HK01_9GAMM</name>
<dbReference type="InterPro" id="IPR036390">
    <property type="entry name" value="WH_DNA-bd_sf"/>
</dbReference>
<keyword evidence="7" id="KW-1185">Reference proteome</keyword>
<dbReference type="Proteomes" id="UP000664904">
    <property type="component" value="Chromosome"/>
</dbReference>
<dbReference type="SUPFAM" id="SSF53850">
    <property type="entry name" value="Periplasmic binding protein-like II"/>
    <property type="match status" value="1"/>
</dbReference>
<dbReference type="PANTHER" id="PTHR30537">
    <property type="entry name" value="HTH-TYPE TRANSCRIPTIONAL REGULATOR"/>
    <property type="match status" value="1"/>
</dbReference>
<evidence type="ECO:0000256" key="1">
    <source>
        <dbReference type="ARBA" id="ARBA00009437"/>
    </source>
</evidence>
<dbReference type="EMBL" id="CP072133">
    <property type="protein sequence ID" value="QTH70523.1"/>
    <property type="molecule type" value="Genomic_DNA"/>
</dbReference>
<dbReference type="InterPro" id="IPR036388">
    <property type="entry name" value="WH-like_DNA-bd_sf"/>
</dbReference>
<dbReference type="AlphaFoldDB" id="A0A975HK01"/>
<dbReference type="Pfam" id="PF03466">
    <property type="entry name" value="LysR_substrate"/>
    <property type="match status" value="1"/>
</dbReference>
<sequence>MFEQENKGMNWDLLYNYMVFSKCGKMRKAASMLNISVSTLSRRMEKLESDLNMSLFRRNANGIAFTEEGYRLAEYCKLLDGSIAEISQAMRLTENNIRKVVRCSIVADIARYLIIPHLNEFYQNNPNILMEMDTSMQLVDLANEDWDLAVRFSRPERGALIVKRLGSTRIGLYRHQEMPFDPNKSVPFIGWHKKDADFLPNVLARQIENYTEVLRVSDFSEVILAMKDKVGIGFMPDYVAKQFPQFEYVDLPGTYRDVDIWMVVREASAKAPHVKQFMAFLNHLFSDFN</sequence>
<dbReference type="GO" id="GO:0006351">
    <property type="term" value="P:DNA-templated transcription"/>
    <property type="evidence" value="ECO:0007669"/>
    <property type="project" value="TreeGrafter"/>
</dbReference>
<dbReference type="InterPro" id="IPR058163">
    <property type="entry name" value="LysR-type_TF_proteobact-type"/>
</dbReference>
<dbReference type="InterPro" id="IPR005119">
    <property type="entry name" value="LysR_subst-bd"/>
</dbReference>
<evidence type="ECO:0000313" key="6">
    <source>
        <dbReference type="EMBL" id="QTH70523.1"/>
    </source>
</evidence>
<feature type="domain" description="HTH lysR-type" evidence="5">
    <location>
        <begin position="9"/>
        <end position="66"/>
    </location>
</feature>
<dbReference type="Pfam" id="PF00126">
    <property type="entry name" value="HTH_1"/>
    <property type="match status" value="1"/>
</dbReference>
<accession>A0A975HK01</accession>
<keyword evidence="2" id="KW-0805">Transcription regulation</keyword>
<proteinExistence type="inferred from homology"/>
<dbReference type="Gene3D" id="1.10.10.10">
    <property type="entry name" value="Winged helix-like DNA-binding domain superfamily/Winged helix DNA-binding domain"/>
    <property type="match status" value="1"/>
</dbReference>
<dbReference type="GO" id="GO:0003700">
    <property type="term" value="F:DNA-binding transcription factor activity"/>
    <property type="evidence" value="ECO:0007669"/>
    <property type="project" value="InterPro"/>
</dbReference>
<dbReference type="GO" id="GO:0043565">
    <property type="term" value="F:sequence-specific DNA binding"/>
    <property type="evidence" value="ECO:0007669"/>
    <property type="project" value="TreeGrafter"/>
</dbReference>
<dbReference type="PROSITE" id="PS50931">
    <property type="entry name" value="HTH_LYSR"/>
    <property type="match status" value="1"/>
</dbReference>
<comment type="similarity">
    <text evidence="1">Belongs to the LysR transcriptional regulatory family.</text>
</comment>
<keyword evidence="3" id="KW-0238">DNA-binding</keyword>
<dbReference type="InterPro" id="IPR000847">
    <property type="entry name" value="LysR_HTH_N"/>
</dbReference>
<dbReference type="KEGG" id="pxi:J5O05_11145"/>